<evidence type="ECO:0000259" key="3">
    <source>
        <dbReference type="PROSITE" id="PS50048"/>
    </source>
</evidence>
<dbReference type="SMART" id="SM00066">
    <property type="entry name" value="GAL4"/>
    <property type="match status" value="1"/>
</dbReference>
<dbReference type="CDD" id="cd00067">
    <property type="entry name" value="GAL4"/>
    <property type="match status" value="1"/>
</dbReference>
<evidence type="ECO:0000256" key="2">
    <source>
        <dbReference type="SAM" id="MobiDB-lite"/>
    </source>
</evidence>
<proteinExistence type="predicted"/>
<dbReference type="AlphaFoldDB" id="A0A9P9ADM9"/>
<dbReference type="PRINTS" id="PR00755">
    <property type="entry name" value="AFLATOXINBRP"/>
</dbReference>
<feature type="region of interest" description="Disordered" evidence="2">
    <location>
        <begin position="59"/>
        <end position="114"/>
    </location>
</feature>
<protein>
    <submittedName>
        <fullName evidence="4">C6 zinc finger protein</fullName>
    </submittedName>
</protein>
<dbReference type="PANTHER" id="PTHR47657">
    <property type="entry name" value="STEROL REGULATORY ELEMENT-BINDING PROTEIN ECM22"/>
    <property type="match status" value="1"/>
</dbReference>
<dbReference type="Proteomes" id="UP000770015">
    <property type="component" value="Unassembled WGS sequence"/>
</dbReference>
<evidence type="ECO:0000313" key="4">
    <source>
        <dbReference type="EMBL" id="KAH6692699.1"/>
    </source>
</evidence>
<dbReference type="OrthoDB" id="10265322at2759"/>
<evidence type="ECO:0000313" key="5">
    <source>
        <dbReference type="Proteomes" id="UP000770015"/>
    </source>
</evidence>
<dbReference type="PROSITE" id="PS00463">
    <property type="entry name" value="ZN2_CY6_FUNGAL_1"/>
    <property type="match status" value="1"/>
</dbReference>
<keyword evidence="1" id="KW-0539">Nucleus</keyword>
<feature type="compositionally biased region" description="Low complexity" evidence="2">
    <location>
        <begin position="78"/>
        <end position="99"/>
    </location>
</feature>
<dbReference type="GO" id="GO:0000981">
    <property type="term" value="F:DNA-binding transcription factor activity, RNA polymerase II-specific"/>
    <property type="evidence" value="ECO:0007669"/>
    <property type="project" value="InterPro"/>
</dbReference>
<dbReference type="InterPro" id="IPR036864">
    <property type="entry name" value="Zn2-C6_fun-type_DNA-bd_sf"/>
</dbReference>
<dbReference type="Pfam" id="PF00172">
    <property type="entry name" value="Zn_clus"/>
    <property type="match status" value="1"/>
</dbReference>
<dbReference type="PROSITE" id="PS50048">
    <property type="entry name" value="ZN2_CY6_FUNGAL_2"/>
    <property type="match status" value="1"/>
</dbReference>
<dbReference type="Gene3D" id="4.10.240.10">
    <property type="entry name" value="Zn(2)-C6 fungal-type DNA-binding domain"/>
    <property type="match status" value="1"/>
</dbReference>
<reference evidence="4" key="1">
    <citation type="journal article" date="2021" name="Nat. Commun.">
        <title>Genetic determinants of endophytism in the Arabidopsis root mycobiome.</title>
        <authorList>
            <person name="Mesny F."/>
            <person name="Miyauchi S."/>
            <person name="Thiergart T."/>
            <person name="Pickel B."/>
            <person name="Atanasova L."/>
            <person name="Karlsson M."/>
            <person name="Huettel B."/>
            <person name="Barry K.W."/>
            <person name="Haridas S."/>
            <person name="Chen C."/>
            <person name="Bauer D."/>
            <person name="Andreopoulos W."/>
            <person name="Pangilinan J."/>
            <person name="LaButti K."/>
            <person name="Riley R."/>
            <person name="Lipzen A."/>
            <person name="Clum A."/>
            <person name="Drula E."/>
            <person name="Henrissat B."/>
            <person name="Kohler A."/>
            <person name="Grigoriev I.V."/>
            <person name="Martin F.M."/>
            <person name="Hacquard S."/>
        </authorList>
    </citation>
    <scope>NUCLEOTIDE SEQUENCE</scope>
    <source>
        <strain evidence="4">MPI-SDFR-AT-0117</strain>
    </source>
</reference>
<keyword evidence="5" id="KW-1185">Reference proteome</keyword>
<feature type="compositionally biased region" description="Pro residues" evidence="2">
    <location>
        <begin position="100"/>
        <end position="114"/>
    </location>
</feature>
<dbReference type="InterPro" id="IPR001138">
    <property type="entry name" value="Zn2Cys6_DnaBD"/>
</dbReference>
<dbReference type="GO" id="GO:0008270">
    <property type="term" value="F:zinc ion binding"/>
    <property type="evidence" value="ECO:0007669"/>
    <property type="project" value="InterPro"/>
</dbReference>
<feature type="domain" description="Zn(2)-C6 fungal-type" evidence="3">
    <location>
        <begin position="20"/>
        <end position="50"/>
    </location>
</feature>
<name>A0A9P9ADM9_9PEZI</name>
<dbReference type="EMBL" id="JAGSXJ010000004">
    <property type="protein sequence ID" value="KAH6692699.1"/>
    <property type="molecule type" value="Genomic_DNA"/>
</dbReference>
<gene>
    <name evidence="4" type="ORF">F5X68DRAFT_60350</name>
</gene>
<sequence length="425" mass="47216">MDAPRGRNSARRTHNKVRTGCRTCKARKIKCDEQKPSCANCIRYGVSCDIVRDQALEPRPKHAPSVSASPPPTPPTPGGSTTTTATSSRHFLAHGAPSPAASPIPPPGLTPAPVPDLNRLDLELMHHWTSSTHATLTHDPQLRPFWCRNLVSIGLSCDFVMRNILSLSALHLAHLSPEREPELVEKAVFHQELASKQAVAAMAAIATGAATPPDLADCLFCYSVLTMYIVLSNSRNPEDALLSTGASPAPDWVHIYSGVRELGVLSRQGREPGRPVSPIGVFAVRRVELRERARHMPHPYLDHLRASLAAVAIDPALRPIYDLAIDELHASFAIFYRMPDDTPDIIDLFLWMSKIQTNFIPLLKNPSQEALAIFSYFCMLPKKLPRQWWLNRWADSLKIRTYELLDAEHRRWVVEPSTIDMSIGT</sequence>
<dbReference type="PANTHER" id="PTHR47657:SF7">
    <property type="entry name" value="STEROL REGULATORY ELEMENT-BINDING PROTEIN ECM22"/>
    <property type="match status" value="1"/>
</dbReference>
<dbReference type="SUPFAM" id="SSF57701">
    <property type="entry name" value="Zn2/Cys6 DNA-binding domain"/>
    <property type="match status" value="1"/>
</dbReference>
<dbReference type="InterPro" id="IPR052400">
    <property type="entry name" value="Zn2-C6_fungal_TF"/>
</dbReference>
<accession>A0A9P9ADM9</accession>
<comment type="caution">
    <text evidence="4">The sequence shown here is derived from an EMBL/GenBank/DDBJ whole genome shotgun (WGS) entry which is preliminary data.</text>
</comment>
<evidence type="ECO:0000256" key="1">
    <source>
        <dbReference type="ARBA" id="ARBA00023242"/>
    </source>
</evidence>
<organism evidence="4 5">
    <name type="scientific">Plectosphaerella plurivora</name>
    <dbReference type="NCBI Taxonomy" id="936078"/>
    <lineage>
        <taxon>Eukaryota</taxon>
        <taxon>Fungi</taxon>
        <taxon>Dikarya</taxon>
        <taxon>Ascomycota</taxon>
        <taxon>Pezizomycotina</taxon>
        <taxon>Sordariomycetes</taxon>
        <taxon>Hypocreomycetidae</taxon>
        <taxon>Glomerellales</taxon>
        <taxon>Plectosphaerellaceae</taxon>
        <taxon>Plectosphaerella</taxon>
    </lineage>
</organism>